<dbReference type="AlphaFoldDB" id="A0A133XGR3"/>
<dbReference type="GO" id="GO:0016757">
    <property type="term" value="F:glycosyltransferase activity"/>
    <property type="evidence" value="ECO:0007669"/>
    <property type="project" value="InterPro"/>
</dbReference>
<gene>
    <name evidence="2" type="ORF">AT959_12200</name>
</gene>
<evidence type="ECO:0000259" key="1">
    <source>
        <dbReference type="Pfam" id="PF00534"/>
    </source>
</evidence>
<evidence type="ECO:0000313" key="2">
    <source>
        <dbReference type="EMBL" id="KXB30130.1"/>
    </source>
</evidence>
<reference evidence="2 3" key="1">
    <citation type="submission" date="2015-12" db="EMBL/GenBank/DDBJ databases">
        <title>Nitrous oxide reduction kinetics distinguish bacteria harboring typical versus atypical NosZ.</title>
        <authorList>
            <person name="Yoon S."/>
            <person name="Nissen S."/>
            <person name="Park D."/>
            <person name="Sanford R.A."/>
            <person name="Loeffler F.E."/>
        </authorList>
    </citation>
    <scope>NUCLEOTIDE SEQUENCE [LARGE SCALE GENOMIC DNA]</scope>
    <source>
        <strain evidence="2 3">ATCC BAA-841</strain>
    </source>
</reference>
<dbReference type="Gene3D" id="3.40.50.2000">
    <property type="entry name" value="Glycogen Phosphorylase B"/>
    <property type="match status" value="1"/>
</dbReference>
<proteinExistence type="predicted"/>
<organism evidence="2 3">
    <name type="scientific">Dechloromonas denitrificans</name>
    <dbReference type="NCBI Taxonomy" id="281362"/>
    <lineage>
        <taxon>Bacteria</taxon>
        <taxon>Pseudomonadati</taxon>
        <taxon>Pseudomonadota</taxon>
        <taxon>Betaproteobacteria</taxon>
        <taxon>Rhodocyclales</taxon>
        <taxon>Azonexaceae</taxon>
        <taxon>Dechloromonas</taxon>
    </lineage>
</organism>
<dbReference type="PANTHER" id="PTHR46656">
    <property type="entry name" value="PUTATIVE-RELATED"/>
    <property type="match status" value="1"/>
</dbReference>
<dbReference type="CDD" id="cd01635">
    <property type="entry name" value="Glycosyltransferase_GTB-type"/>
    <property type="match status" value="1"/>
</dbReference>
<dbReference type="EMBL" id="LODL01000021">
    <property type="protein sequence ID" value="KXB30130.1"/>
    <property type="molecule type" value="Genomic_DNA"/>
</dbReference>
<name>A0A133XGR3_9RHOO</name>
<sequence>MKLLSLFVRYGDRDYKGAYQALQQLYERFSDVEIHSVLIDTALPNGVEAHIGNQALLMAGDNHRREFSGWDTALARYADQLDEFDLVHVVTSAFQNEYSGFYPLVRREMLDYLIDHPAQVLAHVDAYPDGVRLFGRGFQTWGCSKFLFASPATIRRLGVFVGPFDSTDFFLDEDDGLFAGRAPISSNYAKYLTDWLTGDGLPHGQWHSVFELNSASVEKFRSKALSILDEHSLSMRIRETGATIVDFTWWHANQLKGVPALPPEEILQVAERNRFLFGSEIVEPRVLRQDHPLPAKPAISRLLQHTADTPFGRSPLLESLRAGIEDVEESALDDPLQCAALHLLLGLALDDEQLAWLVAASDKAKQDAPLPITRGLHALWLAKADLKSAMDLDTRAGREALVGWWMSDGRHDKANDGVVLADAYGETSPLLEQDVPLPITRGLHALWLAKADLKSAMDLEMRAGREALVGWWMSDGRHDKANGGLMLADAYGKTSPFLEQDAPLPITRGLQALWLARHDLQGVFDISTPDGRKALVEWFVTYGKDDTAFVLPNAEATSTQFVQENRGRFIFGGVNIVGYARGEFGIGEDVRMATCALETTEFEHCVPGIPLKAGARMRDLTLRGYETGSPLYNVNLICLPHFESLRLLGASRHMILDRRYNIAFWQWELARFPEAMKSALEIVDEIWSISDFAASAMRGATDKSVYSMPLVVELPVMTQKYLRADFGLPEGDFVFLTVLDGFSSIPRKNPQAAVNAFKRAFPGSNGVRLVIKAMNVDVAMPAWKALLDSVTGDSRIKIIAETFSKEKLLALQKVSDCFVSLHRAEGFGRNIAEAMLLGKPVIVSNYSGNTDFTTNSTAFLVEGDMIEIHRGEYPLSDQQVWFDPEVVMASEQMIKCVQDSAARNLKALAGKELVQERYSRNAVGQKYRNRLTQIAFE</sequence>
<comment type="caution">
    <text evidence="2">The sequence shown here is derived from an EMBL/GenBank/DDBJ whole genome shotgun (WGS) entry which is preliminary data.</text>
</comment>
<dbReference type="InterPro" id="IPR001296">
    <property type="entry name" value="Glyco_trans_1"/>
</dbReference>
<feature type="domain" description="Glycosyl transferase family 1" evidence="1">
    <location>
        <begin position="804"/>
        <end position="861"/>
    </location>
</feature>
<dbReference type="STRING" id="281362.AT959_12200"/>
<protein>
    <recommendedName>
        <fullName evidence="1">Glycosyl transferase family 1 domain-containing protein</fullName>
    </recommendedName>
</protein>
<dbReference type="RefSeq" id="WP_066883448.1">
    <property type="nucleotide sequence ID" value="NZ_LODL01000021.1"/>
</dbReference>
<accession>A0A133XGR3</accession>
<dbReference type="Pfam" id="PF00534">
    <property type="entry name" value="Glycos_transf_1"/>
    <property type="match status" value="1"/>
</dbReference>
<evidence type="ECO:0000313" key="3">
    <source>
        <dbReference type="Proteomes" id="UP000070186"/>
    </source>
</evidence>
<dbReference type="PANTHER" id="PTHR46656:SF3">
    <property type="entry name" value="PUTATIVE-RELATED"/>
    <property type="match status" value="1"/>
</dbReference>
<dbReference type="SUPFAM" id="SSF53756">
    <property type="entry name" value="UDP-Glycosyltransferase/glycogen phosphorylase"/>
    <property type="match status" value="1"/>
</dbReference>
<keyword evidence="3" id="KW-1185">Reference proteome</keyword>
<dbReference type="Proteomes" id="UP000070186">
    <property type="component" value="Unassembled WGS sequence"/>
</dbReference>